<dbReference type="PROSITE" id="PS50097">
    <property type="entry name" value="BTB"/>
    <property type="match status" value="1"/>
</dbReference>
<feature type="region of interest" description="Disordered" evidence="8">
    <location>
        <begin position="1745"/>
        <end position="1764"/>
    </location>
</feature>
<feature type="compositionally biased region" description="Basic residues" evidence="8">
    <location>
        <begin position="8"/>
        <end position="19"/>
    </location>
</feature>
<dbReference type="Gene3D" id="3.30.710.10">
    <property type="entry name" value="Potassium Channel Kv1.1, Chain A"/>
    <property type="match status" value="1"/>
</dbReference>
<keyword evidence="6" id="KW-0539">Nucleus</keyword>
<feature type="compositionally biased region" description="Low complexity" evidence="8">
    <location>
        <begin position="1307"/>
        <end position="1317"/>
    </location>
</feature>
<feature type="region of interest" description="Disordered" evidence="8">
    <location>
        <begin position="426"/>
        <end position="460"/>
    </location>
</feature>
<feature type="compositionally biased region" description="Polar residues" evidence="8">
    <location>
        <begin position="1489"/>
        <end position="1500"/>
    </location>
</feature>
<evidence type="ECO:0000256" key="1">
    <source>
        <dbReference type="ARBA" id="ARBA00004123"/>
    </source>
</evidence>
<feature type="region of interest" description="Disordered" evidence="8">
    <location>
        <begin position="1270"/>
        <end position="1435"/>
    </location>
</feature>
<comment type="similarity">
    <text evidence="2">Belongs to the SLX4 family.</text>
</comment>
<feature type="compositionally biased region" description="Polar residues" evidence="8">
    <location>
        <begin position="986"/>
        <end position="998"/>
    </location>
</feature>
<dbReference type="SUPFAM" id="SSF54695">
    <property type="entry name" value="POZ domain"/>
    <property type="match status" value="1"/>
</dbReference>
<feature type="region of interest" description="Disordered" evidence="8">
    <location>
        <begin position="1796"/>
        <end position="1894"/>
    </location>
</feature>
<keyword evidence="3" id="KW-0227">DNA damage</keyword>
<evidence type="ECO:0000256" key="6">
    <source>
        <dbReference type="ARBA" id="ARBA00023242"/>
    </source>
</evidence>
<reference evidence="10 11" key="1">
    <citation type="submission" date="2022-05" db="EMBL/GenBank/DDBJ databases">
        <authorList>
            <consortium name="Genoscope - CEA"/>
            <person name="William W."/>
        </authorList>
    </citation>
    <scope>NUCLEOTIDE SEQUENCE [LARGE SCALE GENOMIC DNA]</scope>
</reference>
<evidence type="ECO:0000256" key="5">
    <source>
        <dbReference type="ARBA" id="ARBA00023204"/>
    </source>
</evidence>
<feature type="compositionally biased region" description="Basic and acidic residues" evidence="8">
    <location>
        <begin position="1370"/>
        <end position="1380"/>
    </location>
</feature>
<keyword evidence="11" id="KW-1185">Reference proteome</keyword>
<evidence type="ECO:0000256" key="4">
    <source>
        <dbReference type="ARBA" id="ARBA00023172"/>
    </source>
</evidence>
<evidence type="ECO:0000313" key="10">
    <source>
        <dbReference type="EMBL" id="CAH3025582.1"/>
    </source>
</evidence>
<proteinExistence type="inferred from homology"/>
<feature type="region of interest" description="Disordered" evidence="8">
    <location>
        <begin position="1602"/>
        <end position="1703"/>
    </location>
</feature>
<evidence type="ECO:0000256" key="3">
    <source>
        <dbReference type="ARBA" id="ARBA00022763"/>
    </source>
</evidence>
<dbReference type="SMART" id="SM00225">
    <property type="entry name" value="BTB"/>
    <property type="match status" value="1"/>
</dbReference>
<evidence type="ECO:0000256" key="7">
    <source>
        <dbReference type="ARBA" id="ARBA00029496"/>
    </source>
</evidence>
<feature type="compositionally biased region" description="Basic and acidic residues" evidence="8">
    <location>
        <begin position="1753"/>
        <end position="1764"/>
    </location>
</feature>
<feature type="region of interest" description="Disordered" evidence="8">
    <location>
        <begin position="1"/>
        <end position="35"/>
    </location>
</feature>
<dbReference type="PANTHER" id="PTHR21541">
    <property type="entry name" value="BTB POZ DOMAIN CONTAINING 12"/>
    <property type="match status" value="1"/>
</dbReference>
<feature type="compositionally biased region" description="Basic and acidic residues" evidence="8">
    <location>
        <begin position="899"/>
        <end position="909"/>
    </location>
</feature>
<feature type="compositionally biased region" description="Acidic residues" evidence="8">
    <location>
        <begin position="91"/>
        <end position="100"/>
    </location>
</feature>
<gene>
    <name evidence="10" type="ORF">PEVE_00026573</name>
</gene>
<dbReference type="Proteomes" id="UP001159427">
    <property type="component" value="Unassembled WGS sequence"/>
</dbReference>
<dbReference type="PANTHER" id="PTHR21541:SF3">
    <property type="entry name" value="STRUCTURE-SPECIFIC ENDONUCLEASE SUBUNIT SLX4"/>
    <property type="match status" value="1"/>
</dbReference>
<dbReference type="InterPro" id="IPR011333">
    <property type="entry name" value="SKP1/BTB/POZ_sf"/>
</dbReference>
<comment type="subcellular location">
    <subcellularLocation>
        <location evidence="1">Nucleus</location>
    </subcellularLocation>
</comment>
<dbReference type="InterPro" id="IPR000210">
    <property type="entry name" value="BTB/POZ_dom"/>
</dbReference>
<feature type="domain" description="BTB" evidence="9">
    <location>
        <begin position="758"/>
        <end position="829"/>
    </location>
</feature>
<feature type="region of interest" description="Disordered" evidence="8">
    <location>
        <begin position="654"/>
        <end position="681"/>
    </location>
</feature>
<feature type="compositionally biased region" description="Low complexity" evidence="8">
    <location>
        <begin position="1653"/>
        <end position="1666"/>
    </location>
</feature>
<sequence length="2087" mass="231015">MSGEEKRTRSKRCLSRNKRLKAEKATVDDPSSNEATGEVFTVLKSKRSQCSHLIGTTDHLENEFAVLTEKTSEAKILTRKSRNDQKDVFEFADEESDDTSEQPATAPLGNNKRKRIASEELEVSCFSSTVSKFKRARNAVTCLKQPLIQLEKCTDNAGSEVEPTDKSRAGNRAVDCTEVFFHNLDTGGSVLQEVGGTTLRDEGICGDNVGQVETDDLQVIQDPKCQESREDCHRKRDCPVCGLTFLPTENMDVFNRHINSCLDSGSYYRTTENDSSAPGTEKMEEEMFFCQLCQKDLSRMNSQRRQQHINRCCDEASKVKDTVQLNRVQGQTSTQLSCPICGKGFKSLKSRQAHLKRCAQEYNVGTNQLLEIMRQEKHQEDSISMAAVATELLVATNKNPVRVKRKRRAVAPKSDLDEETQIALALSASMAPPLPPDEGEGKTGKRKGKKNKGGNELPPLLLRDDETAQKAVAIRAAQVLCTQEDNNDEDDEISCTPALAPSRLAQHVPSCVPAVSTDVTGCNSDGATSPTSVCKEEVNKPMDVDSENDKEQHAESRMLTFTVDPSLSKSFLNFLYDVEDEERESAEVQAPRPSPLWSLSALKEESCETFYVQGLLPPASPPRSKNFIKRVAVSDGGTVPTVLNKPAIDTVEMVGNDGLGGTKARPRSVTEMQASPTKDTAEYPEITPSQAVNVEMLLELAGEDDISNISVDSQQMIGASGFCVDEQDQEKQESEPVPSGVPKLLQDLSSMINNPHLSDVVICLQDGQEIAAHSFILSLRSDVLAQLLSEEAASSKWQDKVYLKFDDVCRSVFEVALRHIYTGDVTIPVQSDVDDVENLAARLKLPCLAKACKVMRQQMNQVSESQEDNDKNNDLVTDLEKLEENLWRNGDDDGQLSDGQKERDDKDDFLNDDDIEEIVFFQTQALKMKGSVGGESLEEKDEKFLTEQTENEDTSAAGEVSTVVNNNTRDEESRCDSLEKKRQRSETCGNMNKGSLSHSVADEGNLSRYNVVTVNLPHDSGKINGSSCKSIGNRETAPSLDVTEKKDEYEMFISCEGDEEKMIEDKRTPSPKEHLAKNEVKPLTSSKTVHDLTEISKTVSCEDRNSTRDTCISTCELGPVSEQPQNHVEGRHDKTKFDVREHNEVVKELSDNEELPGDYGDCVMEFELEYNEHSPGMSKESFSDKYGKNADDFKDVSDLDAIHETLSDFQPHRNEDLDVPHESAHKRVDCLSPPSGEGLWDIDETLQGSTREVTVLDDDEVDGKVADESITLLSDNDEEDLDDSPAKPDVTVVPETPRVARNTHHFSSSSSLSTLSASEEDDVRVTSFSPSKTRKQLDEEANYFLSKLKQRVDRDKDKRRGKGKRKKKVGTKDSVGERSVTHGTPRKRSSRSRQDNCSDTSSLACDVRASIRSHQRRSASPVGEIPRGSRQEDCIDTSPMACDVRTSVISHQHPTTSPAGDIPRDLESCSNLPLQEFPRDVEPRPVSPERTSPGYSEQSRASPILLHEDCVSDCVVLDHSPPLSPDLFQQQHESPQNSAHKEIGETVAAELPKCHSPGDKNISFENLDDVDIAESCANQTAVNVSRPLEVMSPPVPSPEYSFLEPISSPGSPMPCASPPQDQIVCSPDSVSPGLPVGLKSTQSESGLGTCAESNSPVSPSVCSFSSQIADSRRKSRKQETASRKLDLQREKEKESTEPGPSTDVIEIDLNLPLMERIRAARNGGKKIYKVKDVIEDGSDEDCMEDKLVPNMKKTPEASSQKDSELISTVEMKEVQNISVDADLDFHDDGGYNFDVEELQNLERLENDNRADFNEQEECHPEKGKSSRQEKASKAGGNRRKIPPSQQQRKKDDDEEENKPQKTQKKRGKKAESETSKATVQSVSGRATPMPNYNDMATPVLKIELQKFGVRPLPKKKMIKKLKEIYDYTHQVETLPQQGEKEQAVRDSQPASCNVLPTDVDGVEGSGTASSDDSDEEDTEFGDCTVLIEDEAITASQQANGGNLKEKLLSYVTSNKELYKKLLKFQPQELVSLHQQIKSDGINCSLGKLVDFLDEQDSSAWHSLGQEVSLSIIDPTVYCRGECKIPLT</sequence>
<dbReference type="EMBL" id="CALNXI010000360">
    <property type="protein sequence ID" value="CAH3025582.1"/>
    <property type="molecule type" value="Genomic_DNA"/>
</dbReference>
<feature type="compositionally biased region" description="Basic and acidic residues" evidence="8">
    <location>
        <begin position="1677"/>
        <end position="1696"/>
    </location>
</feature>
<feature type="compositionally biased region" description="Basic residues" evidence="8">
    <location>
        <begin position="1359"/>
        <end position="1369"/>
    </location>
</feature>
<feature type="region of interest" description="Disordered" evidence="8">
    <location>
        <begin position="886"/>
        <end position="909"/>
    </location>
</feature>
<organism evidence="10 11">
    <name type="scientific">Porites evermanni</name>
    <dbReference type="NCBI Taxonomy" id="104178"/>
    <lineage>
        <taxon>Eukaryota</taxon>
        <taxon>Metazoa</taxon>
        <taxon>Cnidaria</taxon>
        <taxon>Anthozoa</taxon>
        <taxon>Hexacorallia</taxon>
        <taxon>Scleractinia</taxon>
        <taxon>Fungiina</taxon>
        <taxon>Poritidae</taxon>
        <taxon>Porites</taxon>
    </lineage>
</organism>
<name>A0ABN8MAJ8_9CNID</name>
<keyword evidence="5" id="KW-0234">DNA repair</keyword>
<feature type="compositionally biased region" description="Polar residues" evidence="8">
    <location>
        <begin position="1449"/>
        <end position="1458"/>
    </location>
</feature>
<dbReference type="InterPro" id="IPR018574">
    <property type="entry name" value="Structure-sp_endonuc_su_Slx4"/>
</dbReference>
<feature type="compositionally biased region" description="Basic and acidic residues" evidence="8">
    <location>
        <begin position="968"/>
        <end position="980"/>
    </location>
</feature>
<dbReference type="Pfam" id="PF00651">
    <property type="entry name" value="BTB"/>
    <property type="match status" value="1"/>
</dbReference>
<evidence type="ECO:0000313" key="11">
    <source>
        <dbReference type="Proteomes" id="UP001159427"/>
    </source>
</evidence>
<evidence type="ECO:0000256" key="8">
    <source>
        <dbReference type="SAM" id="MobiDB-lite"/>
    </source>
</evidence>
<evidence type="ECO:0000256" key="2">
    <source>
        <dbReference type="ARBA" id="ARBA00006661"/>
    </source>
</evidence>
<feature type="region of interest" description="Disordered" evidence="8">
    <location>
        <begin position="1936"/>
        <end position="1979"/>
    </location>
</feature>
<protein>
    <recommendedName>
        <fullName evidence="7">Structure-specific endonuclease subunit SLX4</fullName>
    </recommendedName>
</protein>
<feature type="region of interest" description="Disordered" evidence="8">
    <location>
        <begin position="1449"/>
        <end position="1500"/>
    </location>
</feature>
<evidence type="ECO:0000259" key="9">
    <source>
        <dbReference type="PROSITE" id="PS50097"/>
    </source>
</evidence>
<feature type="compositionally biased region" description="Polar residues" evidence="8">
    <location>
        <begin position="1875"/>
        <end position="1884"/>
    </location>
</feature>
<keyword evidence="4" id="KW-0233">DNA recombination</keyword>
<dbReference type="Pfam" id="PF09494">
    <property type="entry name" value="Slx4"/>
    <property type="match status" value="1"/>
</dbReference>
<accession>A0ABN8MAJ8</accession>
<feature type="region of interest" description="Disordered" evidence="8">
    <location>
        <begin position="968"/>
        <end position="1000"/>
    </location>
</feature>
<comment type="caution">
    <text evidence="10">The sequence shown here is derived from an EMBL/GenBank/DDBJ whole genome shotgun (WGS) entry which is preliminary data.</text>
</comment>
<feature type="region of interest" description="Disordered" evidence="8">
    <location>
        <begin position="91"/>
        <end position="113"/>
    </location>
</feature>
<feature type="compositionally biased region" description="Basic and acidic residues" evidence="8">
    <location>
        <begin position="1800"/>
        <end position="1832"/>
    </location>
</feature>